<evidence type="ECO:0000256" key="2">
    <source>
        <dbReference type="SAM" id="Phobius"/>
    </source>
</evidence>
<evidence type="ECO:0008006" key="5">
    <source>
        <dbReference type="Google" id="ProtNLM"/>
    </source>
</evidence>
<feature type="transmembrane region" description="Helical" evidence="2">
    <location>
        <begin position="95"/>
        <end position="114"/>
    </location>
</feature>
<feature type="transmembrane region" description="Helical" evidence="2">
    <location>
        <begin position="49"/>
        <end position="75"/>
    </location>
</feature>
<feature type="transmembrane region" description="Helical" evidence="2">
    <location>
        <begin position="240"/>
        <end position="261"/>
    </location>
</feature>
<feature type="transmembrane region" description="Helical" evidence="2">
    <location>
        <begin position="20"/>
        <end position="37"/>
    </location>
</feature>
<organism evidence="3 4">
    <name type="scientific">Calocera cornea HHB12733</name>
    <dbReference type="NCBI Taxonomy" id="1353952"/>
    <lineage>
        <taxon>Eukaryota</taxon>
        <taxon>Fungi</taxon>
        <taxon>Dikarya</taxon>
        <taxon>Basidiomycota</taxon>
        <taxon>Agaricomycotina</taxon>
        <taxon>Dacrymycetes</taxon>
        <taxon>Dacrymycetales</taxon>
        <taxon>Dacrymycetaceae</taxon>
        <taxon>Calocera</taxon>
    </lineage>
</organism>
<dbReference type="OrthoDB" id="3346544at2759"/>
<sequence>MSGVDLPRAYLVGSLLESILYGMLCNLLAHACHALTVRRTTPNINWIMLGSALFMWVGCTIHIGIAIQRCVSAFIDFGGQPGGSTLFLEMENTPLWLASEGSFICVNAAADLLLAYRCFLIWDRKIWIVLPSLLSITGSIVAATIALVKMAQLELPEMNGLELILECGSALFSMSLITNVTTTALITFRIYWLMHTSLAGLPSSNSRKYVSVVEVVVESGALMAFTQAVFLGLWQTQNNVLWALYGMLAQIMAISPMLIIVRSATKREQRDQDQTVLASAFGKKAPGVFSFSRKSRNNRPAEPPHILTQIETHRDMLDNRSYENDYSSKKGSDLSLEGDWQA</sequence>
<feature type="region of interest" description="Disordered" evidence="1">
    <location>
        <begin position="318"/>
        <end position="342"/>
    </location>
</feature>
<feature type="transmembrane region" description="Helical" evidence="2">
    <location>
        <begin position="126"/>
        <end position="148"/>
    </location>
</feature>
<keyword evidence="2" id="KW-1133">Transmembrane helix</keyword>
<proteinExistence type="predicted"/>
<feature type="compositionally biased region" description="Basic and acidic residues" evidence="1">
    <location>
        <begin position="318"/>
        <end position="332"/>
    </location>
</feature>
<keyword evidence="4" id="KW-1185">Reference proteome</keyword>
<dbReference type="InParanoid" id="A0A165JUB8"/>
<dbReference type="AlphaFoldDB" id="A0A165JUB8"/>
<evidence type="ECO:0000313" key="3">
    <source>
        <dbReference type="EMBL" id="KZT62282.1"/>
    </source>
</evidence>
<dbReference type="Proteomes" id="UP000076842">
    <property type="component" value="Unassembled WGS sequence"/>
</dbReference>
<protein>
    <recommendedName>
        <fullName evidence="5">Integral membrane protein</fullName>
    </recommendedName>
</protein>
<feature type="transmembrane region" description="Helical" evidence="2">
    <location>
        <begin position="168"/>
        <end position="188"/>
    </location>
</feature>
<dbReference type="STRING" id="1353952.A0A165JUB8"/>
<feature type="transmembrane region" description="Helical" evidence="2">
    <location>
        <begin position="209"/>
        <end position="234"/>
    </location>
</feature>
<keyword evidence="2" id="KW-0472">Membrane</keyword>
<keyword evidence="2" id="KW-0812">Transmembrane</keyword>
<dbReference type="EMBL" id="KV423917">
    <property type="protein sequence ID" value="KZT62282.1"/>
    <property type="molecule type" value="Genomic_DNA"/>
</dbReference>
<gene>
    <name evidence="3" type="ORF">CALCODRAFT_245984</name>
</gene>
<name>A0A165JUB8_9BASI</name>
<evidence type="ECO:0000313" key="4">
    <source>
        <dbReference type="Proteomes" id="UP000076842"/>
    </source>
</evidence>
<evidence type="ECO:0000256" key="1">
    <source>
        <dbReference type="SAM" id="MobiDB-lite"/>
    </source>
</evidence>
<reference evidence="3 4" key="1">
    <citation type="journal article" date="2016" name="Mol. Biol. Evol.">
        <title>Comparative Genomics of Early-Diverging Mushroom-Forming Fungi Provides Insights into the Origins of Lignocellulose Decay Capabilities.</title>
        <authorList>
            <person name="Nagy L.G."/>
            <person name="Riley R."/>
            <person name="Tritt A."/>
            <person name="Adam C."/>
            <person name="Daum C."/>
            <person name="Floudas D."/>
            <person name="Sun H."/>
            <person name="Yadav J.S."/>
            <person name="Pangilinan J."/>
            <person name="Larsson K.H."/>
            <person name="Matsuura K."/>
            <person name="Barry K."/>
            <person name="Labutti K."/>
            <person name="Kuo R."/>
            <person name="Ohm R.A."/>
            <person name="Bhattacharya S.S."/>
            <person name="Shirouzu T."/>
            <person name="Yoshinaga Y."/>
            <person name="Martin F.M."/>
            <person name="Grigoriev I.V."/>
            <person name="Hibbett D.S."/>
        </authorList>
    </citation>
    <scope>NUCLEOTIDE SEQUENCE [LARGE SCALE GENOMIC DNA]</scope>
    <source>
        <strain evidence="3 4">HHB12733</strain>
    </source>
</reference>
<accession>A0A165JUB8</accession>